<dbReference type="AlphaFoldDB" id="A0A916YG98"/>
<dbReference type="EMBL" id="BMJJ01000022">
    <property type="protein sequence ID" value="GGD43337.1"/>
    <property type="molecule type" value="Genomic_DNA"/>
</dbReference>
<feature type="transmembrane region" description="Helical" evidence="1">
    <location>
        <begin position="90"/>
        <end position="109"/>
    </location>
</feature>
<evidence type="ECO:0000256" key="1">
    <source>
        <dbReference type="SAM" id="Phobius"/>
    </source>
</evidence>
<keyword evidence="1" id="KW-0812">Transmembrane</keyword>
<evidence type="ECO:0008006" key="4">
    <source>
        <dbReference type="Google" id="ProtNLM"/>
    </source>
</evidence>
<dbReference type="Pfam" id="PF11750">
    <property type="entry name" value="DUF3307"/>
    <property type="match status" value="1"/>
</dbReference>
<keyword evidence="1" id="KW-0472">Membrane</keyword>
<protein>
    <recommendedName>
        <fullName evidence="4">DUF3307 domain-containing protein</fullName>
    </recommendedName>
</protein>
<dbReference type="Proteomes" id="UP000613160">
    <property type="component" value="Unassembled WGS sequence"/>
</dbReference>
<evidence type="ECO:0000313" key="2">
    <source>
        <dbReference type="EMBL" id="GGD43337.1"/>
    </source>
</evidence>
<name>A0A916YG98_9HYPH</name>
<dbReference type="RefSeq" id="WP_188855407.1">
    <property type="nucleotide sequence ID" value="NZ_BMJJ01000022.1"/>
</dbReference>
<organism evidence="2 3">
    <name type="scientific">Aureimonas glaciei</name>
    <dbReference type="NCBI Taxonomy" id="1776957"/>
    <lineage>
        <taxon>Bacteria</taxon>
        <taxon>Pseudomonadati</taxon>
        <taxon>Pseudomonadota</taxon>
        <taxon>Alphaproteobacteria</taxon>
        <taxon>Hyphomicrobiales</taxon>
        <taxon>Aurantimonadaceae</taxon>
        <taxon>Aureimonas</taxon>
    </lineage>
</organism>
<sequence length="111" mass="11950">MIDQSIVAVAFMLLAAHWVADYPLQGDFLSKAKVAGPLRIYHLVAHAGIQGAGVFLVTGSLVLGLAEWAAHTAIDEAKCRGWTTFAQDQALHVVCKTAWLLMIMMGAGWQS</sequence>
<proteinExistence type="predicted"/>
<dbReference type="InterPro" id="IPR021737">
    <property type="entry name" value="Phage_phiKZ_Orf197"/>
</dbReference>
<comment type="caution">
    <text evidence="2">The sequence shown here is derived from an EMBL/GenBank/DDBJ whole genome shotgun (WGS) entry which is preliminary data.</text>
</comment>
<gene>
    <name evidence="2" type="ORF">GCM10011335_52480</name>
</gene>
<reference evidence="2" key="2">
    <citation type="submission" date="2020-09" db="EMBL/GenBank/DDBJ databases">
        <authorList>
            <person name="Sun Q."/>
            <person name="Zhou Y."/>
        </authorList>
    </citation>
    <scope>NUCLEOTIDE SEQUENCE</scope>
    <source>
        <strain evidence="2">CGMCC 1.15493</strain>
    </source>
</reference>
<keyword evidence="3" id="KW-1185">Reference proteome</keyword>
<reference evidence="2" key="1">
    <citation type="journal article" date="2014" name="Int. J. Syst. Evol. Microbiol.">
        <title>Complete genome sequence of Corynebacterium casei LMG S-19264T (=DSM 44701T), isolated from a smear-ripened cheese.</title>
        <authorList>
            <consortium name="US DOE Joint Genome Institute (JGI-PGF)"/>
            <person name="Walter F."/>
            <person name="Albersmeier A."/>
            <person name="Kalinowski J."/>
            <person name="Ruckert C."/>
        </authorList>
    </citation>
    <scope>NUCLEOTIDE SEQUENCE</scope>
    <source>
        <strain evidence="2">CGMCC 1.15493</strain>
    </source>
</reference>
<accession>A0A916YG98</accession>
<feature type="transmembrane region" description="Helical" evidence="1">
    <location>
        <begin position="45"/>
        <end position="69"/>
    </location>
</feature>
<keyword evidence="1" id="KW-1133">Transmembrane helix</keyword>
<evidence type="ECO:0000313" key="3">
    <source>
        <dbReference type="Proteomes" id="UP000613160"/>
    </source>
</evidence>